<evidence type="ECO:0000256" key="1">
    <source>
        <dbReference type="SAM" id="Phobius"/>
    </source>
</evidence>
<keyword evidence="1" id="KW-0472">Membrane</keyword>
<reference evidence="2 3" key="1">
    <citation type="submission" date="2016-10" db="EMBL/GenBank/DDBJ databases">
        <authorList>
            <person name="de Groot N.N."/>
        </authorList>
    </citation>
    <scope>NUCLEOTIDE SEQUENCE [LARGE SCALE GENOMIC DNA]</scope>
    <source>
        <strain evidence="2 3">DSM 527</strain>
    </source>
</reference>
<dbReference type="Gene3D" id="3.30.530.20">
    <property type="match status" value="1"/>
</dbReference>
<sequence>MQAFFIILGALGVLVPGLFIVSMFLPATVKVVRVRAIPASLSVVFDQVNILRNWEKWSPWHQVDPKMKLSYNDKMSGTGAGYQWISRNRKVGKGSVVITASRPYEHITIEMQFMESKVTKGYFRFEPSGVGTHVTWGIAMEVGRYPAGKIRGLMLDKLIGRDFEKGLENLEKLVK</sequence>
<name>A0A1G8CZD5_CHIFI</name>
<dbReference type="CDD" id="cd07818">
    <property type="entry name" value="SRPBCC_1"/>
    <property type="match status" value="1"/>
</dbReference>
<organism evidence="2 3">
    <name type="scientific">Chitinophaga filiformis</name>
    <name type="common">Myxococcus filiformis</name>
    <name type="synonym">Flexibacter filiformis</name>
    <dbReference type="NCBI Taxonomy" id="104663"/>
    <lineage>
        <taxon>Bacteria</taxon>
        <taxon>Pseudomonadati</taxon>
        <taxon>Bacteroidota</taxon>
        <taxon>Chitinophagia</taxon>
        <taxon>Chitinophagales</taxon>
        <taxon>Chitinophagaceae</taxon>
        <taxon>Chitinophaga</taxon>
    </lineage>
</organism>
<dbReference type="OrthoDB" id="9807923at2"/>
<evidence type="ECO:0000313" key="2">
    <source>
        <dbReference type="EMBL" id="SDH50957.1"/>
    </source>
</evidence>
<gene>
    <name evidence="2" type="ORF">SAMN04488121_11396</name>
</gene>
<keyword evidence="1" id="KW-0812">Transmembrane</keyword>
<dbReference type="InterPro" id="IPR019587">
    <property type="entry name" value="Polyketide_cyclase/dehydratase"/>
</dbReference>
<dbReference type="RefSeq" id="WP_089838421.1">
    <property type="nucleotide sequence ID" value="NZ_FNBN01000013.1"/>
</dbReference>
<accession>A0A1G8CZD5</accession>
<dbReference type="EMBL" id="FNBN01000013">
    <property type="protein sequence ID" value="SDH50957.1"/>
    <property type="molecule type" value="Genomic_DNA"/>
</dbReference>
<proteinExistence type="predicted"/>
<keyword evidence="1" id="KW-1133">Transmembrane helix</keyword>
<dbReference type="InterPro" id="IPR023393">
    <property type="entry name" value="START-like_dom_sf"/>
</dbReference>
<dbReference type="Proteomes" id="UP000199045">
    <property type="component" value="Unassembled WGS sequence"/>
</dbReference>
<dbReference type="STRING" id="104663.SAMN04488121_11396"/>
<dbReference type="Pfam" id="PF10604">
    <property type="entry name" value="Polyketide_cyc2"/>
    <property type="match status" value="1"/>
</dbReference>
<feature type="transmembrane region" description="Helical" evidence="1">
    <location>
        <begin position="6"/>
        <end position="25"/>
    </location>
</feature>
<protein>
    <submittedName>
        <fullName evidence="2">Polyketide cyclase / dehydrase and lipid transport</fullName>
    </submittedName>
</protein>
<dbReference type="SUPFAM" id="SSF55961">
    <property type="entry name" value="Bet v1-like"/>
    <property type="match status" value="1"/>
</dbReference>
<dbReference type="AlphaFoldDB" id="A0A1G8CZD5"/>
<evidence type="ECO:0000313" key="3">
    <source>
        <dbReference type="Proteomes" id="UP000199045"/>
    </source>
</evidence>